<feature type="compositionally biased region" description="Basic residues" evidence="5">
    <location>
        <begin position="296"/>
        <end position="322"/>
    </location>
</feature>
<keyword evidence="4" id="KW-0539">Nucleus</keyword>
<name>A0A166FCW1_9AGAM</name>
<evidence type="ECO:0000313" key="8">
    <source>
        <dbReference type="Proteomes" id="UP000076798"/>
    </source>
</evidence>
<dbReference type="Gene3D" id="2.40.50.1060">
    <property type="match status" value="1"/>
</dbReference>
<evidence type="ECO:0000259" key="6">
    <source>
        <dbReference type="Pfam" id="PF17875"/>
    </source>
</evidence>
<dbReference type="OrthoDB" id="10250504at2759"/>
<dbReference type="Pfam" id="PF17875">
    <property type="entry name" value="RPA43_OB"/>
    <property type="match status" value="1"/>
</dbReference>
<dbReference type="Gene3D" id="3.30.1490.120">
    <property type="entry name" value="RNA polymerase Rpb7-like, N-terminal domain"/>
    <property type="match status" value="1"/>
</dbReference>
<reference evidence="7 8" key="1">
    <citation type="journal article" date="2016" name="Mol. Biol. Evol.">
        <title>Comparative Genomics of Early-Diverging Mushroom-Forming Fungi Provides Insights into the Origins of Lignocellulose Decay Capabilities.</title>
        <authorList>
            <person name="Nagy L.G."/>
            <person name="Riley R."/>
            <person name="Tritt A."/>
            <person name="Adam C."/>
            <person name="Daum C."/>
            <person name="Floudas D."/>
            <person name="Sun H."/>
            <person name="Yadav J.S."/>
            <person name="Pangilinan J."/>
            <person name="Larsson K.H."/>
            <person name="Matsuura K."/>
            <person name="Barry K."/>
            <person name="Labutti K."/>
            <person name="Kuo R."/>
            <person name="Ohm R.A."/>
            <person name="Bhattacharya S.S."/>
            <person name="Shirouzu T."/>
            <person name="Yoshinaga Y."/>
            <person name="Martin F.M."/>
            <person name="Grigoriev I.V."/>
            <person name="Hibbett D.S."/>
        </authorList>
    </citation>
    <scope>NUCLEOTIDE SEQUENCE [LARGE SCALE GENOMIC DNA]</scope>
    <source>
        <strain evidence="7 8">HHB10207 ss-3</strain>
    </source>
</reference>
<dbReference type="PANTHER" id="PTHR12709">
    <property type="entry name" value="DNA-DIRECTED RNA POLYMERASE II, III"/>
    <property type="match status" value="1"/>
</dbReference>
<feature type="region of interest" description="Disordered" evidence="5">
    <location>
        <begin position="231"/>
        <end position="250"/>
    </location>
</feature>
<evidence type="ECO:0000256" key="4">
    <source>
        <dbReference type="ARBA" id="ARBA00023242"/>
    </source>
</evidence>
<evidence type="ECO:0000256" key="2">
    <source>
        <dbReference type="ARBA" id="ARBA00022478"/>
    </source>
</evidence>
<dbReference type="GO" id="GO:0006352">
    <property type="term" value="P:DNA-templated transcription initiation"/>
    <property type="evidence" value="ECO:0007669"/>
    <property type="project" value="InterPro"/>
</dbReference>
<feature type="compositionally biased region" description="Basic residues" evidence="5">
    <location>
        <begin position="383"/>
        <end position="396"/>
    </location>
</feature>
<feature type="region of interest" description="Disordered" evidence="5">
    <location>
        <begin position="1"/>
        <end position="20"/>
    </location>
</feature>
<dbReference type="InterPro" id="IPR041178">
    <property type="entry name" value="RPA43_OB"/>
</dbReference>
<dbReference type="PANTHER" id="PTHR12709:SF5">
    <property type="entry name" value="DNA-DIRECTED RNA POLYMERASE I SUBUNIT RPA43"/>
    <property type="match status" value="1"/>
</dbReference>
<evidence type="ECO:0000256" key="1">
    <source>
        <dbReference type="ARBA" id="ARBA00004123"/>
    </source>
</evidence>
<evidence type="ECO:0000313" key="7">
    <source>
        <dbReference type="EMBL" id="KZT40523.1"/>
    </source>
</evidence>
<feature type="compositionally biased region" description="Basic residues" evidence="5">
    <location>
        <begin position="1"/>
        <end position="11"/>
    </location>
</feature>
<sequence>PPMKDKKRKHGNPQGNSKERQEFTLMNASMTLSIPPLFATEPRRGALEMLDSLLMRHIPALNGVLITHSNMKFTSSTAQIINECPFAVVPVTFDALVWAPRIGSKLVGKVSLASPDHLGLILHSTFNASIPRQHIRTDEWEFEYGPAENDPEFGQSVSWKTDEQTVIPDGEQAEAEGEAEAEEPQQTGKWIRITDGESIGGEEGLVEFTVIGYTIANQMLSLIGSLLANPFAPPPASPPPTTKSKSHDDDAELDLHSTFARLGHRTDIALARADQDQAQGSQNPVDDIDAATKKAEKARRKQEKEEKRKRKEEKRAEKARKKAAIEMEEFNAESGNMKTDVDMKDTNLAPPAIAASTETKKSKKRPREEKTDEVDGDEEKLTKKEKKKRRKEKTDL</sequence>
<dbReference type="InterPro" id="IPR045113">
    <property type="entry name" value="Rpb7-like"/>
</dbReference>
<feature type="region of interest" description="Disordered" evidence="5">
    <location>
        <begin position="272"/>
        <end position="396"/>
    </location>
</feature>
<evidence type="ECO:0000256" key="5">
    <source>
        <dbReference type="SAM" id="MobiDB-lite"/>
    </source>
</evidence>
<feature type="compositionally biased region" description="Pro residues" evidence="5">
    <location>
        <begin position="231"/>
        <end position="241"/>
    </location>
</feature>
<keyword evidence="8" id="KW-1185">Reference proteome</keyword>
<protein>
    <recommendedName>
        <fullName evidence="6">RPA43 OB domain-containing protein</fullName>
    </recommendedName>
</protein>
<evidence type="ECO:0000256" key="3">
    <source>
        <dbReference type="ARBA" id="ARBA00023163"/>
    </source>
</evidence>
<dbReference type="GO" id="GO:0006362">
    <property type="term" value="P:transcription elongation by RNA polymerase I"/>
    <property type="evidence" value="ECO:0007669"/>
    <property type="project" value="TreeGrafter"/>
</dbReference>
<feature type="non-terminal residue" evidence="7">
    <location>
        <position position="1"/>
    </location>
</feature>
<feature type="domain" description="RPA43 OB" evidence="6">
    <location>
        <begin position="100"/>
        <end position="227"/>
    </location>
</feature>
<dbReference type="EMBL" id="KV428031">
    <property type="protein sequence ID" value="KZT40523.1"/>
    <property type="molecule type" value="Genomic_DNA"/>
</dbReference>
<keyword evidence="2" id="KW-0240">DNA-directed RNA polymerase</keyword>
<dbReference type="AlphaFoldDB" id="A0A166FCW1"/>
<dbReference type="STRING" id="1314776.A0A166FCW1"/>
<organism evidence="7 8">
    <name type="scientific">Sistotremastrum suecicum HHB10207 ss-3</name>
    <dbReference type="NCBI Taxonomy" id="1314776"/>
    <lineage>
        <taxon>Eukaryota</taxon>
        <taxon>Fungi</taxon>
        <taxon>Dikarya</taxon>
        <taxon>Basidiomycota</taxon>
        <taxon>Agaricomycotina</taxon>
        <taxon>Agaricomycetes</taxon>
        <taxon>Sistotremastrales</taxon>
        <taxon>Sistotremastraceae</taxon>
        <taxon>Sistotremastrum</taxon>
    </lineage>
</organism>
<accession>A0A166FCW1</accession>
<gene>
    <name evidence="7" type="ORF">SISSUDRAFT_983191</name>
</gene>
<dbReference type="InterPro" id="IPR036898">
    <property type="entry name" value="RNA_pol_Rpb7-like_N_sf"/>
</dbReference>
<dbReference type="GO" id="GO:0005736">
    <property type="term" value="C:RNA polymerase I complex"/>
    <property type="evidence" value="ECO:0007669"/>
    <property type="project" value="TreeGrafter"/>
</dbReference>
<dbReference type="Proteomes" id="UP000076798">
    <property type="component" value="Unassembled WGS sequence"/>
</dbReference>
<proteinExistence type="predicted"/>
<keyword evidence="3" id="KW-0804">Transcription</keyword>
<comment type="subcellular location">
    <subcellularLocation>
        <location evidence="1">Nucleus</location>
    </subcellularLocation>
</comment>